<dbReference type="OrthoDB" id="3971593at2759"/>
<dbReference type="Pfam" id="PF00743">
    <property type="entry name" value="FMO-like"/>
    <property type="match status" value="1"/>
</dbReference>
<dbReference type="GO" id="GO:0004499">
    <property type="term" value="F:N,N-dimethylaniline monooxygenase activity"/>
    <property type="evidence" value="ECO:0007669"/>
    <property type="project" value="InterPro"/>
</dbReference>
<evidence type="ECO:0000256" key="1">
    <source>
        <dbReference type="ARBA" id="ARBA00010139"/>
    </source>
</evidence>
<gene>
    <name evidence="5" type="ORF">B9Z19DRAFT_1101184</name>
</gene>
<organism evidence="5 6">
    <name type="scientific">Tuber borchii</name>
    <name type="common">White truffle</name>
    <dbReference type="NCBI Taxonomy" id="42251"/>
    <lineage>
        <taxon>Eukaryota</taxon>
        <taxon>Fungi</taxon>
        <taxon>Dikarya</taxon>
        <taxon>Ascomycota</taxon>
        <taxon>Pezizomycotina</taxon>
        <taxon>Pezizomycetes</taxon>
        <taxon>Pezizales</taxon>
        <taxon>Tuberaceae</taxon>
        <taxon>Tuber</taxon>
    </lineage>
</organism>
<keyword evidence="5" id="KW-0503">Monooxygenase</keyword>
<keyword evidence="4" id="KW-0560">Oxidoreductase</keyword>
<dbReference type="Gene3D" id="3.50.50.60">
    <property type="entry name" value="FAD/NAD(P)-binding domain"/>
    <property type="match status" value="3"/>
</dbReference>
<dbReference type="InterPro" id="IPR036188">
    <property type="entry name" value="FAD/NAD-bd_sf"/>
</dbReference>
<sequence length="442" mass="49740">MARSFRYLVGLGTDVRINGYNEIVCVGGGLAAISLGSQLQIQYNFTDFHIYNKNDGIGGTCALYSFSFTSNPDWTCSLPTQGEIKKYIDRVASKYGIPQRVRDTYFHECKILFTAQGLLVEPNYPKIPGLETFKGHVYHSACWDHSVDLKGKKVAIIGSGCTATQIVPAIAPEVEVVKQFIRTPHWILPPPVIEYSDFDRWMYKNVPLAYRFHRLLVFASTEWNFRLFGLSRYSQGQRDRYLHEKAPEKYHELLLPDYQTACKRRILDGGYLTSLNRPNVQVHKEKAIEITPRGIKGSSGIHDVDVIVLATGFQTSGKFFKGMEVLGRNGVSADQHWDGIGGIGAYNTTAMHNFPNFFILLGPNSVTGHTSAIVAIENTVDYALRVLKPVLRGYASRVEVKERSEKEYVNWIQAELRKTVWNTGCTSVTFPLPPSPSETDLR</sequence>
<keyword evidence="6" id="KW-1185">Reference proteome</keyword>
<dbReference type="PANTHER" id="PTHR42877">
    <property type="entry name" value="L-ORNITHINE N(5)-MONOOXYGENASE-RELATED"/>
    <property type="match status" value="1"/>
</dbReference>
<dbReference type="EMBL" id="NESQ01000106">
    <property type="protein sequence ID" value="PUU78815.1"/>
    <property type="molecule type" value="Genomic_DNA"/>
</dbReference>
<dbReference type="GO" id="GO:0050660">
    <property type="term" value="F:flavin adenine dinucleotide binding"/>
    <property type="evidence" value="ECO:0007669"/>
    <property type="project" value="InterPro"/>
</dbReference>
<name>A0A2T6ZTL2_TUBBO</name>
<evidence type="ECO:0000313" key="5">
    <source>
        <dbReference type="EMBL" id="PUU78815.1"/>
    </source>
</evidence>
<keyword evidence="2" id="KW-0285">Flavoprotein</keyword>
<dbReference type="SUPFAM" id="SSF51905">
    <property type="entry name" value="FAD/NAD(P)-binding domain"/>
    <property type="match status" value="1"/>
</dbReference>
<dbReference type="PANTHER" id="PTHR42877:SF10">
    <property type="entry name" value="L-ORNITHINE N(5)-OXYGENASE"/>
    <property type="match status" value="1"/>
</dbReference>
<keyword evidence="3" id="KW-0274">FAD</keyword>
<evidence type="ECO:0000256" key="2">
    <source>
        <dbReference type="ARBA" id="ARBA00022630"/>
    </source>
</evidence>
<dbReference type="InterPro" id="IPR020946">
    <property type="entry name" value="Flavin_mOase-like"/>
</dbReference>
<dbReference type="Proteomes" id="UP000244722">
    <property type="component" value="Unassembled WGS sequence"/>
</dbReference>
<accession>A0A2T6ZTL2</accession>
<comment type="caution">
    <text evidence="5">The sequence shown here is derived from an EMBL/GenBank/DDBJ whole genome shotgun (WGS) entry which is preliminary data.</text>
</comment>
<protein>
    <submittedName>
        <fullName evidence="5">Monooxygenase</fullName>
    </submittedName>
</protein>
<proteinExistence type="inferred from homology"/>
<comment type="similarity">
    <text evidence="1">Belongs to the FAD-binding monooxygenase family.</text>
</comment>
<dbReference type="AlphaFoldDB" id="A0A2T6ZTL2"/>
<evidence type="ECO:0000313" key="6">
    <source>
        <dbReference type="Proteomes" id="UP000244722"/>
    </source>
</evidence>
<evidence type="ECO:0000256" key="4">
    <source>
        <dbReference type="ARBA" id="ARBA00023002"/>
    </source>
</evidence>
<dbReference type="InterPro" id="IPR051209">
    <property type="entry name" value="FAD-bind_Monooxygenase_sf"/>
</dbReference>
<dbReference type="STRING" id="42251.A0A2T6ZTL2"/>
<reference evidence="5 6" key="1">
    <citation type="submission" date="2017-04" db="EMBL/GenBank/DDBJ databases">
        <title>Draft genome sequence of Tuber borchii Vittad., a whitish edible truffle.</title>
        <authorList>
            <consortium name="DOE Joint Genome Institute"/>
            <person name="Murat C."/>
            <person name="Kuo A."/>
            <person name="Barry K.W."/>
            <person name="Clum A."/>
            <person name="Dockter R.B."/>
            <person name="Fauchery L."/>
            <person name="Iotti M."/>
            <person name="Kohler A."/>
            <person name="Labutti K."/>
            <person name="Lindquist E.A."/>
            <person name="Lipzen A."/>
            <person name="Ohm R.A."/>
            <person name="Wang M."/>
            <person name="Grigoriev I.V."/>
            <person name="Zambonelli A."/>
            <person name="Martin F.M."/>
        </authorList>
    </citation>
    <scope>NUCLEOTIDE SEQUENCE [LARGE SCALE GENOMIC DNA]</scope>
    <source>
        <strain evidence="5 6">Tbo3840</strain>
    </source>
</reference>
<dbReference type="GO" id="GO:0050661">
    <property type="term" value="F:NADP binding"/>
    <property type="evidence" value="ECO:0007669"/>
    <property type="project" value="InterPro"/>
</dbReference>
<evidence type="ECO:0000256" key="3">
    <source>
        <dbReference type="ARBA" id="ARBA00022827"/>
    </source>
</evidence>